<dbReference type="InterPro" id="IPR004360">
    <property type="entry name" value="Glyas_Fos-R_dOase_dom"/>
</dbReference>
<dbReference type="Pfam" id="PF00903">
    <property type="entry name" value="Glyoxalase"/>
    <property type="match status" value="1"/>
</dbReference>
<dbReference type="InterPro" id="IPR029068">
    <property type="entry name" value="Glyas_Bleomycin-R_OHBP_Dase"/>
</dbReference>
<reference evidence="2 3" key="1">
    <citation type="submission" date="2014-01" db="EMBL/GenBank/DDBJ databases">
        <title>Actinotalea ferrariae CF5-4.</title>
        <authorList>
            <person name="Chen F."/>
            <person name="Li Y."/>
            <person name="Wang G."/>
        </authorList>
    </citation>
    <scope>NUCLEOTIDE SEQUENCE [LARGE SCALE GENOMIC DNA]</scope>
    <source>
        <strain evidence="2 3">CF5-4</strain>
    </source>
</reference>
<keyword evidence="3" id="KW-1185">Reference proteome</keyword>
<name>A0A021VPD5_9CELL</name>
<dbReference type="PROSITE" id="PS51819">
    <property type="entry name" value="VOC"/>
    <property type="match status" value="1"/>
</dbReference>
<accession>A0A021VPD5</accession>
<dbReference type="PANTHER" id="PTHR33993">
    <property type="entry name" value="GLYOXALASE-RELATED"/>
    <property type="match status" value="1"/>
</dbReference>
<dbReference type="AlphaFoldDB" id="A0A021VPD5"/>
<dbReference type="SUPFAM" id="SSF54593">
    <property type="entry name" value="Glyoxalase/Bleomycin resistance protein/Dihydroxybiphenyl dioxygenase"/>
    <property type="match status" value="1"/>
</dbReference>
<dbReference type="Proteomes" id="UP000019753">
    <property type="component" value="Unassembled WGS sequence"/>
</dbReference>
<dbReference type="EMBL" id="AXCW01000427">
    <property type="protein sequence ID" value="EYR61895.1"/>
    <property type="molecule type" value="Genomic_DNA"/>
</dbReference>
<gene>
    <name evidence="2" type="ORF">N866_14620</name>
</gene>
<evidence type="ECO:0000313" key="3">
    <source>
        <dbReference type="Proteomes" id="UP000019753"/>
    </source>
</evidence>
<organism evidence="2 3">
    <name type="scientific">Actinotalea ferrariae CF5-4</name>
    <dbReference type="NCBI Taxonomy" id="948458"/>
    <lineage>
        <taxon>Bacteria</taxon>
        <taxon>Bacillati</taxon>
        <taxon>Actinomycetota</taxon>
        <taxon>Actinomycetes</taxon>
        <taxon>Micrococcales</taxon>
        <taxon>Cellulomonadaceae</taxon>
        <taxon>Actinotalea</taxon>
    </lineage>
</organism>
<evidence type="ECO:0000313" key="2">
    <source>
        <dbReference type="EMBL" id="EYR61895.1"/>
    </source>
</evidence>
<dbReference type="OrthoDB" id="9793039at2"/>
<dbReference type="CDD" id="cd07247">
    <property type="entry name" value="SgaA_N_like"/>
    <property type="match status" value="1"/>
</dbReference>
<dbReference type="InterPro" id="IPR037523">
    <property type="entry name" value="VOC_core"/>
</dbReference>
<comment type="caution">
    <text evidence="2">The sequence shown here is derived from an EMBL/GenBank/DDBJ whole genome shotgun (WGS) entry which is preliminary data.</text>
</comment>
<dbReference type="Gene3D" id="3.10.180.10">
    <property type="entry name" value="2,3-Dihydroxybiphenyl 1,2-Dioxygenase, domain 1"/>
    <property type="match status" value="1"/>
</dbReference>
<dbReference type="InterPro" id="IPR052164">
    <property type="entry name" value="Anthracycline_SecMetBiosynth"/>
</dbReference>
<protein>
    <recommendedName>
        <fullName evidence="1">VOC domain-containing protein</fullName>
    </recommendedName>
</protein>
<sequence length="114" mass="12897">MEHFEIPADDVERAQRFYERVLGFRYERWDDDMGMILPPSERGIGGDIHRRSDLAHPTVVFTVDDIEETVALAVEHGGEQIGEIQPLGEKDRWVYVRDSEGNTVGLFDHGGATA</sequence>
<evidence type="ECO:0000259" key="1">
    <source>
        <dbReference type="PROSITE" id="PS51819"/>
    </source>
</evidence>
<feature type="domain" description="VOC" evidence="1">
    <location>
        <begin position="1"/>
        <end position="109"/>
    </location>
</feature>
<proteinExistence type="predicted"/>